<evidence type="ECO:0000313" key="3">
    <source>
        <dbReference type="Proteomes" id="UP000181909"/>
    </source>
</evidence>
<accession>A0A1K2F5K5</accession>
<feature type="domain" description="Novel STAND NTPase 1" evidence="1">
    <location>
        <begin position="38"/>
        <end position="207"/>
    </location>
</feature>
<protein>
    <recommendedName>
        <fullName evidence="1">Novel STAND NTPase 1 domain-containing protein</fullName>
    </recommendedName>
</protein>
<dbReference type="EMBL" id="FPJO01000033">
    <property type="protein sequence ID" value="SFY43035.1"/>
    <property type="molecule type" value="Genomic_DNA"/>
</dbReference>
<proteinExistence type="predicted"/>
<organism evidence="2 3">
    <name type="scientific">Streptomyces atratus</name>
    <dbReference type="NCBI Taxonomy" id="1893"/>
    <lineage>
        <taxon>Bacteria</taxon>
        <taxon>Bacillati</taxon>
        <taxon>Actinomycetota</taxon>
        <taxon>Actinomycetes</taxon>
        <taxon>Kitasatosporales</taxon>
        <taxon>Streptomycetaceae</taxon>
        <taxon>Streptomyces</taxon>
    </lineage>
</organism>
<dbReference type="AlphaFoldDB" id="A0A1K2F5K5"/>
<evidence type="ECO:0000259" key="1">
    <source>
        <dbReference type="Pfam" id="PF20703"/>
    </source>
</evidence>
<dbReference type="SUPFAM" id="SSF52540">
    <property type="entry name" value="P-loop containing nucleoside triphosphate hydrolases"/>
    <property type="match status" value="1"/>
</dbReference>
<dbReference type="STRING" id="1893.SAMN02787144_103322"/>
<reference evidence="2 3" key="1">
    <citation type="submission" date="2016-11" db="EMBL/GenBank/DDBJ databases">
        <authorList>
            <person name="Jaros S."/>
            <person name="Januszkiewicz K."/>
            <person name="Wedrychowicz H."/>
        </authorList>
    </citation>
    <scope>NUCLEOTIDE SEQUENCE [LARGE SCALE GENOMIC DNA]</scope>
    <source>
        <strain evidence="2 3">OK807</strain>
    </source>
</reference>
<gene>
    <name evidence="2" type="ORF">SAMN02787144_103322</name>
</gene>
<name>A0A1K2F5K5_STRAR</name>
<sequence length="210" mass="23279">MTSRTDANLYEAVRTGRYGDPRATSVDQVEGWLAARGLVDTLNRLRGRAGGRYIVVLDQAEALLDRTEAEFEEAAGLLSPRGGPGTGSRLLVTLRSDFMDAVLKHPRLGPLLRDSRTLPLTPMSRDQLREVITKPLEKAPAVAYDPGLAQRVLDDACREPENLPLLGFLLKQLWDRQFAGRLRTTTYEAMHGVKGALEEHCNKAWQQCVG</sequence>
<dbReference type="RefSeq" id="WP_177328340.1">
    <property type="nucleotide sequence ID" value="NZ_CP108277.1"/>
</dbReference>
<evidence type="ECO:0000313" key="2">
    <source>
        <dbReference type="EMBL" id="SFY43035.1"/>
    </source>
</evidence>
<dbReference type="InterPro" id="IPR027417">
    <property type="entry name" value="P-loop_NTPase"/>
</dbReference>
<dbReference type="Proteomes" id="UP000181909">
    <property type="component" value="Unassembled WGS sequence"/>
</dbReference>
<dbReference type="InterPro" id="IPR049052">
    <property type="entry name" value="nSTAND1"/>
</dbReference>
<dbReference type="Pfam" id="PF20703">
    <property type="entry name" value="nSTAND1"/>
    <property type="match status" value="1"/>
</dbReference>